<protein>
    <submittedName>
        <fullName evidence="2">Tetratricopeptide repeat protein</fullName>
    </submittedName>
</protein>
<dbReference type="InterPro" id="IPR036680">
    <property type="entry name" value="SPOR-like_sf"/>
</dbReference>
<reference evidence="2 3" key="1">
    <citation type="submission" date="2024-09" db="EMBL/GenBank/DDBJ databases">
        <authorList>
            <person name="Sun Q."/>
            <person name="Mori K."/>
        </authorList>
    </citation>
    <scope>NUCLEOTIDE SEQUENCE [LARGE SCALE GENOMIC DNA]</scope>
    <source>
        <strain evidence="2 3">CCM 7706</strain>
    </source>
</reference>
<sequence length="432" mass="44607">MDRNAHNAHNARTPRFTLCSAMVAALLAGCTGQTPLAGAGNAPTAGAQPGDDVGAAADEAVVRAEGRVAKTPRAAAARSALAQAYLAAGRFGAAATTFEDAVALGDRSPRTGLGLALSYVGAERNAEALDVLGRWRRALPASDYGLAVALAGRPAEAVAVLSDAVRAGENTPKLRQNLAYAYALDGRWAEARVIASQDVPPDQLDARMGEWAARARPGLGQARVASLIGAPLRADPGQPVALALAGFDHAPRTALAAPVAELPAAGAGAPAPGEEPEPAPQPAAVPPVRSAIERAFAEGIAAHAAPRREQAGEQAGEQTGQQKERQAGQQTGERGAHLVQLESFTTREGAQRAWGIYQRRNPALRGHALRITEAEVHGRRYFRVAAEGFARGAAESMCSRVRQSGGDCFAYQSGRPAPGTVGAGRRGRLAGR</sequence>
<dbReference type="Proteomes" id="UP001589798">
    <property type="component" value="Unassembled WGS sequence"/>
</dbReference>
<dbReference type="PROSITE" id="PS51257">
    <property type="entry name" value="PROKAR_LIPOPROTEIN"/>
    <property type="match status" value="1"/>
</dbReference>
<name>A0ABV6CU38_9SPHN</name>
<organism evidence="2 3">
    <name type="scientific">Novosphingobium soli</name>
    <dbReference type="NCBI Taxonomy" id="574956"/>
    <lineage>
        <taxon>Bacteria</taxon>
        <taxon>Pseudomonadati</taxon>
        <taxon>Pseudomonadota</taxon>
        <taxon>Alphaproteobacteria</taxon>
        <taxon>Sphingomonadales</taxon>
        <taxon>Sphingomonadaceae</taxon>
        <taxon>Novosphingobium</taxon>
    </lineage>
</organism>
<gene>
    <name evidence="2" type="ORF">ACFFJC_08145</name>
</gene>
<keyword evidence="3" id="KW-1185">Reference proteome</keyword>
<feature type="region of interest" description="Disordered" evidence="1">
    <location>
        <begin position="304"/>
        <end position="340"/>
    </location>
</feature>
<dbReference type="SUPFAM" id="SSF48452">
    <property type="entry name" value="TPR-like"/>
    <property type="match status" value="1"/>
</dbReference>
<feature type="region of interest" description="Disordered" evidence="1">
    <location>
        <begin position="264"/>
        <end position="286"/>
    </location>
</feature>
<feature type="compositionally biased region" description="Low complexity" evidence="1">
    <location>
        <begin position="312"/>
        <end position="321"/>
    </location>
</feature>
<dbReference type="RefSeq" id="WP_379486998.1">
    <property type="nucleotide sequence ID" value="NZ_JBHLWK010000010.1"/>
</dbReference>
<dbReference type="InterPro" id="IPR011990">
    <property type="entry name" value="TPR-like_helical_dom_sf"/>
</dbReference>
<evidence type="ECO:0000313" key="3">
    <source>
        <dbReference type="Proteomes" id="UP001589798"/>
    </source>
</evidence>
<accession>A0ABV6CU38</accession>
<dbReference type="Gene3D" id="3.30.70.1070">
    <property type="entry name" value="Sporulation related repeat"/>
    <property type="match status" value="1"/>
</dbReference>
<dbReference type="Gene3D" id="1.25.40.10">
    <property type="entry name" value="Tetratricopeptide repeat domain"/>
    <property type="match status" value="1"/>
</dbReference>
<proteinExistence type="predicted"/>
<dbReference type="EMBL" id="JBHLWK010000010">
    <property type="protein sequence ID" value="MFC0204244.1"/>
    <property type="molecule type" value="Genomic_DNA"/>
</dbReference>
<comment type="caution">
    <text evidence="2">The sequence shown here is derived from an EMBL/GenBank/DDBJ whole genome shotgun (WGS) entry which is preliminary data.</text>
</comment>
<evidence type="ECO:0000313" key="2">
    <source>
        <dbReference type="EMBL" id="MFC0204244.1"/>
    </source>
</evidence>
<evidence type="ECO:0000256" key="1">
    <source>
        <dbReference type="SAM" id="MobiDB-lite"/>
    </source>
</evidence>